<dbReference type="AlphaFoldDB" id="A0A6G1IJU1"/>
<evidence type="ECO:0000259" key="3">
    <source>
        <dbReference type="Pfam" id="PF01419"/>
    </source>
</evidence>
<accession>A0A6G1IJU1</accession>
<evidence type="ECO:0000313" key="5">
    <source>
        <dbReference type="Proteomes" id="UP000799291"/>
    </source>
</evidence>
<feature type="region of interest" description="Disordered" evidence="1">
    <location>
        <begin position="354"/>
        <end position="384"/>
    </location>
</feature>
<dbReference type="SUPFAM" id="SSF51101">
    <property type="entry name" value="Mannose-binding lectins"/>
    <property type="match status" value="1"/>
</dbReference>
<dbReference type="EMBL" id="MU005614">
    <property type="protein sequence ID" value="KAF2678211.1"/>
    <property type="molecule type" value="Genomic_DNA"/>
</dbReference>
<proteinExistence type="predicted"/>
<evidence type="ECO:0000256" key="1">
    <source>
        <dbReference type="SAM" id="MobiDB-lite"/>
    </source>
</evidence>
<feature type="domain" description="Jacalin-type lectin" evidence="3">
    <location>
        <begin position="45"/>
        <end position="172"/>
    </location>
</feature>
<dbReference type="Gene3D" id="2.100.10.30">
    <property type="entry name" value="Jacalin-like lectin domain"/>
    <property type="match status" value="1"/>
</dbReference>
<dbReference type="InterPro" id="IPR001229">
    <property type="entry name" value="Jacalin-like_lectin_dom"/>
</dbReference>
<feature type="signal peptide" evidence="2">
    <location>
        <begin position="1"/>
        <end position="23"/>
    </location>
</feature>
<keyword evidence="5" id="KW-1185">Reference proteome</keyword>
<dbReference type="CDD" id="cd20231">
    <property type="entry name" value="PFM_jacalin-like"/>
    <property type="match status" value="1"/>
</dbReference>
<dbReference type="Gene3D" id="2.170.15.10">
    <property type="entry name" value="Proaerolysin, chain A, domain 3"/>
    <property type="match status" value="1"/>
</dbReference>
<sequence length="391" mass="42225">MFFNPKALLLGATALFFSGLVSAQNGTAQEGSCDGGPWKTPIYTGAEAGTAFCHTKYQDGVVMSGIEVWSAKKNIEAIQFYYSDGSNSGTIGKIDKEKEHMRLDWDPASDGLSQVKMWADKKGESLGRIYLRTKNGQELNLGKEGDTDPVETQVQSGMLLGASGRADGMVNGLSLLFLGSKVDKITLSDVVFDETPEELNKRMQGLQMTILDYADHTNAMQDSNETFTFGKTETRTQSKEYSTTQTHTLGFTHSVEISGKLMGIGMSASNELSYSYANAKTETSSTQTTVSLNYVSATMLKPGQRVFCRATAMFGQYKGDYTSTMNVELEDGTVWKFRADGTMEQIAWSQASSKCQSDPFPADAAVPAPGGSAPPSNSTAPAARRALPFLA</sequence>
<keyword evidence="2" id="KW-0732">Signal</keyword>
<name>A0A6G1IJU1_9PLEO</name>
<dbReference type="OrthoDB" id="3758675at2759"/>
<reference evidence="4" key="1">
    <citation type="journal article" date="2020" name="Stud. Mycol.">
        <title>101 Dothideomycetes genomes: a test case for predicting lifestyles and emergence of pathogens.</title>
        <authorList>
            <person name="Haridas S."/>
            <person name="Albert R."/>
            <person name="Binder M."/>
            <person name="Bloem J."/>
            <person name="Labutti K."/>
            <person name="Salamov A."/>
            <person name="Andreopoulos B."/>
            <person name="Baker S."/>
            <person name="Barry K."/>
            <person name="Bills G."/>
            <person name="Bluhm B."/>
            <person name="Cannon C."/>
            <person name="Castanera R."/>
            <person name="Culley D."/>
            <person name="Daum C."/>
            <person name="Ezra D."/>
            <person name="Gonzalez J."/>
            <person name="Henrissat B."/>
            <person name="Kuo A."/>
            <person name="Liang C."/>
            <person name="Lipzen A."/>
            <person name="Lutzoni F."/>
            <person name="Magnuson J."/>
            <person name="Mondo S."/>
            <person name="Nolan M."/>
            <person name="Ohm R."/>
            <person name="Pangilinan J."/>
            <person name="Park H.-J."/>
            <person name="Ramirez L."/>
            <person name="Alfaro M."/>
            <person name="Sun H."/>
            <person name="Tritt A."/>
            <person name="Yoshinaga Y."/>
            <person name="Zwiers L.-H."/>
            <person name="Turgeon B."/>
            <person name="Goodwin S."/>
            <person name="Spatafora J."/>
            <person name="Crous P."/>
            <person name="Grigoriev I."/>
        </authorList>
    </citation>
    <scope>NUCLEOTIDE SEQUENCE</scope>
    <source>
        <strain evidence="4">CBS 122367</strain>
    </source>
</reference>
<feature type="compositionally biased region" description="Low complexity" evidence="1">
    <location>
        <begin position="357"/>
        <end position="384"/>
    </location>
</feature>
<evidence type="ECO:0000256" key="2">
    <source>
        <dbReference type="SAM" id="SignalP"/>
    </source>
</evidence>
<gene>
    <name evidence="4" type="ORF">K458DRAFT_436110</name>
</gene>
<evidence type="ECO:0000313" key="4">
    <source>
        <dbReference type="EMBL" id="KAF2678211.1"/>
    </source>
</evidence>
<feature type="chain" id="PRO_5026063867" description="Jacalin-type lectin domain-containing protein" evidence="2">
    <location>
        <begin position="24"/>
        <end position="391"/>
    </location>
</feature>
<dbReference type="InterPro" id="IPR036404">
    <property type="entry name" value="Jacalin-like_lectin_dom_sf"/>
</dbReference>
<dbReference type="Pfam" id="PF01419">
    <property type="entry name" value="Jacalin"/>
    <property type="match status" value="1"/>
</dbReference>
<dbReference type="Proteomes" id="UP000799291">
    <property type="component" value="Unassembled WGS sequence"/>
</dbReference>
<organism evidence="4 5">
    <name type="scientific">Lentithecium fluviatile CBS 122367</name>
    <dbReference type="NCBI Taxonomy" id="1168545"/>
    <lineage>
        <taxon>Eukaryota</taxon>
        <taxon>Fungi</taxon>
        <taxon>Dikarya</taxon>
        <taxon>Ascomycota</taxon>
        <taxon>Pezizomycotina</taxon>
        <taxon>Dothideomycetes</taxon>
        <taxon>Pleosporomycetidae</taxon>
        <taxon>Pleosporales</taxon>
        <taxon>Massarineae</taxon>
        <taxon>Lentitheciaceae</taxon>
        <taxon>Lentithecium</taxon>
    </lineage>
</organism>
<dbReference type="SUPFAM" id="SSF56973">
    <property type="entry name" value="Aerolisin/ETX pore-forming domain"/>
    <property type="match status" value="1"/>
</dbReference>
<protein>
    <recommendedName>
        <fullName evidence="3">Jacalin-type lectin domain-containing protein</fullName>
    </recommendedName>
</protein>